<accession>A0A0M0KA00</accession>
<comment type="caution">
    <text evidence="3">The sequence shown here is derived from an EMBL/GenBank/DDBJ whole genome shotgun (WGS) entry which is preliminary data.</text>
</comment>
<feature type="transmembrane region" description="Helical" evidence="2">
    <location>
        <begin position="166"/>
        <end position="185"/>
    </location>
</feature>
<evidence type="ECO:0000256" key="2">
    <source>
        <dbReference type="SAM" id="Phobius"/>
    </source>
</evidence>
<dbReference type="AlphaFoldDB" id="A0A0M0KA00"/>
<feature type="transmembrane region" description="Helical" evidence="2">
    <location>
        <begin position="99"/>
        <end position="120"/>
    </location>
</feature>
<dbReference type="Proteomes" id="UP000037460">
    <property type="component" value="Unassembled WGS sequence"/>
</dbReference>
<dbReference type="EMBL" id="JWZX01000937">
    <property type="protein sequence ID" value="KOO35243.1"/>
    <property type="molecule type" value="Genomic_DNA"/>
</dbReference>
<feature type="compositionally biased region" description="Acidic residues" evidence="1">
    <location>
        <begin position="48"/>
        <end position="57"/>
    </location>
</feature>
<feature type="transmembrane region" description="Helical" evidence="2">
    <location>
        <begin position="227"/>
        <end position="246"/>
    </location>
</feature>
<keyword evidence="4" id="KW-1185">Reference proteome</keyword>
<gene>
    <name evidence="3" type="ORF">Ctob_011511</name>
</gene>
<organism evidence="3 4">
    <name type="scientific">Chrysochromulina tobinii</name>
    <dbReference type="NCBI Taxonomy" id="1460289"/>
    <lineage>
        <taxon>Eukaryota</taxon>
        <taxon>Haptista</taxon>
        <taxon>Haptophyta</taxon>
        <taxon>Prymnesiophyceae</taxon>
        <taxon>Prymnesiales</taxon>
        <taxon>Chrysochromulinaceae</taxon>
        <taxon>Chrysochromulina</taxon>
    </lineage>
</organism>
<name>A0A0M0KA00_9EUKA</name>
<evidence type="ECO:0000313" key="4">
    <source>
        <dbReference type="Proteomes" id="UP000037460"/>
    </source>
</evidence>
<keyword evidence="2" id="KW-0472">Membrane</keyword>
<keyword evidence="2" id="KW-1133">Transmembrane helix</keyword>
<protein>
    <submittedName>
        <fullName evidence="3">Uncharacterized protein</fullName>
    </submittedName>
</protein>
<proteinExistence type="predicted"/>
<evidence type="ECO:0000313" key="3">
    <source>
        <dbReference type="EMBL" id="KOO35243.1"/>
    </source>
</evidence>
<sequence length="292" mass="32998">MPTSLMPAQGAPTAIDFAPFISLDPNPKAPSLRRRHRSPNPPARVPDPPEEDGDELLDYDDDELEEDLPDQLAVDCLTLQLYDERHERKIVSTMYREHFAFHIICVTLVALTFLMNQWIMPRFAGPSWKVHFMSSASLVLVRIFLHMDNDHERAVERARRFSVLPAIYMCFLTPIVNLMCWKAAAERTQQVPIDSDILVFLGIMCCARFTLISAMICTSCFSFGTQLLVAACLIFHSAGGFMNPILSRTNSTMAVSIGTVTGLALSRLFQWSYRASYIIAMRDGSFRTMHLT</sequence>
<evidence type="ECO:0000256" key="1">
    <source>
        <dbReference type="SAM" id="MobiDB-lite"/>
    </source>
</evidence>
<feature type="transmembrane region" description="Helical" evidence="2">
    <location>
        <begin position="197"/>
        <end position="220"/>
    </location>
</feature>
<feature type="region of interest" description="Disordered" evidence="1">
    <location>
        <begin position="17"/>
        <end position="57"/>
    </location>
</feature>
<feature type="non-terminal residue" evidence="3">
    <location>
        <position position="292"/>
    </location>
</feature>
<reference evidence="4" key="1">
    <citation type="journal article" date="2015" name="PLoS Genet.">
        <title>Genome Sequence and Transcriptome Analyses of Chrysochromulina tobin: Metabolic Tools for Enhanced Algal Fitness in the Prominent Order Prymnesiales (Haptophyceae).</title>
        <authorList>
            <person name="Hovde B.T."/>
            <person name="Deodato C.R."/>
            <person name="Hunsperger H.M."/>
            <person name="Ryken S.A."/>
            <person name="Yost W."/>
            <person name="Jha R.K."/>
            <person name="Patterson J."/>
            <person name="Monnat R.J. Jr."/>
            <person name="Barlow S.B."/>
            <person name="Starkenburg S.R."/>
            <person name="Cattolico R.A."/>
        </authorList>
    </citation>
    <scope>NUCLEOTIDE SEQUENCE</scope>
    <source>
        <strain evidence="4">CCMP291</strain>
    </source>
</reference>
<keyword evidence="2" id="KW-0812">Transmembrane</keyword>